<dbReference type="EMBL" id="JADFTS010000009">
    <property type="protein sequence ID" value="KAF9589184.1"/>
    <property type="molecule type" value="Genomic_DNA"/>
</dbReference>
<dbReference type="Gene3D" id="1.10.630.10">
    <property type="entry name" value="Cytochrome P450"/>
    <property type="match status" value="1"/>
</dbReference>
<dbReference type="PANTHER" id="PTHR47947">
    <property type="entry name" value="CYTOCHROME P450 82C3-RELATED"/>
    <property type="match status" value="1"/>
</dbReference>
<comment type="caution">
    <text evidence="10">The sequence shown here is derived from an EMBL/GenBank/DDBJ whole genome shotgun (WGS) entry which is preliminary data.</text>
</comment>
<comment type="cofactor">
    <cofactor evidence="1">
        <name>heme</name>
        <dbReference type="ChEBI" id="CHEBI:30413"/>
    </cofactor>
</comment>
<keyword evidence="8" id="KW-0408">Iron</keyword>
<dbReference type="GO" id="GO:0004497">
    <property type="term" value="F:monooxygenase activity"/>
    <property type="evidence" value="ECO:0007669"/>
    <property type="project" value="InterPro"/>
</dbReference>
<keyword evidence="4" id="KW-0812">Transmembrane</keyword>
<keyword evidence="11" id="KW-1185">Reference proteome</keyword>
<reference evidence="10 11" key="1">
    <citation type="submission" date="2020-10" db="EMBL/GenBank/DDBJ databases">
        <title>The Coptis chinensis genome and diversification of protoberbering-type alkaloids.</title>
        <authorList>
            <person name="Wang B."/>
            <person name="Shu S."/>
            <person name="Song C."/>
            <person name="Liu Y."/>
        </authorList>
    </citation>
    <scope>NUCLEOTIDE SEQUENCE [LARGE SCALE GENOMIC DNA]</scope>
    <source>
        <strain evidence="10">HL-2020</strain>
        <tissue evidence="10">Leaf</tissue>
    </source>
</reference>
<evidence type="ECO:0000256" key="2">
    <source>
        <dbReference type="ARBA" id="ARBA00004370"/>
    </source>
</evidence>
<dbReference type="InterPro" id="IPR050651">
    <property type="entry name" value="Plant_Cytochrome_P450_Monoox"/>
</dbReference>
<proteinExistence type="predicted"/>
<evidence type="ECO:0000313" key="11">
    <source>
        <dbReference type="Proteomes" id="UP000631114"/>
    </source>
</evidence>
<evidence type="ECO:0008006" key="12">
    <source>
        <dbReference type="Google" id="ProtNLM"/>
    </source>
</evidence>
<dbReference type="InterPro" id="IPR001128">
    <property type="entry name" value="Cyt_P450"/>
</dbReference>
<dbReference type="Proteomes" id="UP000631114">
    <property type="component" value="Unassembled WGS sequence"/>
</dbReference>
<dbReference type="PRINTS" id="PR00463">
    <property type="entry name" value="EP450I"/>
</dbReference>
<dbReference type="Pfam" id="PF00067">
    <property type="entry name" value="p450"/>
    <property type="match status" value="1"/>
</dbReference>
<dbReference type="SUPFAM" id="SSF48264">
    <property type="entry name" value="Cytochrome P450"/>
    <property type="match status" value="1"/>
</dbReference>
<sequence>MILGGSDTTSMTLSWILSLVLNNSEVLSKAKNELDQLVGDERKVGDSDILNLVYLRAIVKESMRLFQGVPLSREVKEDCNIGGFSVKAGARVLVNVWKVQQDPSVWFAPSEFRLERFVTNNLGMDVRGQQFELLPFGLVDGCVQGSRSRFKSFIWHLHVSFIASIWQFQRMLKPTGP</sequence>
<keyword evidence="5" id="KW-0479">Metal-binding</keyword>
<dbReference type="GO" id="GO:0016020">
    <property type="term" value="C:membrane"/>
    <property type="evidence" value="ECO:0007669"/>
    <property type="project" value="UniProtKB-SubCell"/>
</dbReference>
<keyword evidence="9" id="KW-0472">Membrane</keyword>
<dbReference type="GO" id="GO:0044550">
    <property type="term" value="P:secondary metabolite biosynthetic process"/>
    <property type="evidence" value="ECO:0007669"/>
    <property type="project" value="UniProtKB-ARBA"/>
</dbReference>
<protein>
    <recommendedName>
        <fullName evidence="12">Cytochrome P450</fullName>
    </recommendedName>
</protein>
<dbReference type="InterPro" id="IPR036396">
    <property type="entry name" value="Cyt_P450_sf"/>
</dbReference>
<gene>
    <name evidence="10" type="ORF">IFM89_019693</name>
</gene>
<dbReference type="InterPro" id="IPR002401">
    <property type="entry name" value="Cyt_P450_E_grp-I"/>
</dbReference>
<evidence type="ECO:0000256" key="1">
    <source>
        <dbReference type="ARBA" id="ARBA00001971"/>
    </source>
</evidence>
<evidence type="ECO:0000256" key="5">
    <source>
        <dbReference type="ARBA" id="ARBA00022723"/>
    </source>
</evidence>
<dbReference type="PANTHER" id="PTHR47947:SF26">
    <property type="entry name" value="CYTOCHROME P450"/>
    <property type="match status" value="1"/>
</dbReference>
<evidence type="ECO:0000313" key="10">
    <source>
        <dbReference type="EMBL" id="KAF9589184.1"/>
    </source>
</evidence>
<dbReference type="GO" id="GO:0020037">
    <property type="term" value="F:heme binding"/>
    <property type="evidence" value="ECO:0007669"/>
    <property type="project" value="InterPro"/>
</dbReference>
<keyword evidence="6" id="KW-1133">Transmembrane helix</keyword>
<comment type="subcellular location">
    <subcellularLocation>
        <location evidence="2">Membrane</location>
    </subcellularLocation>
</comment>
<dbReference type="GO" id="GO:0016705">
    <property type="term" value="F:oxidoreductase activity, acting on paired donors, with incorporation or reduction of molecular oxygen"/>
    <property type="evidence" value="ECO:0007669"/>
    <property type="project" value="InterPro"/>
</dbReference>
<keyword evidence="7" id="KW-0560">Oxidoreductase</keyword>
<keyword evidence="3" id="KW-0349">Heme</keyword>
<dbReference type="AlphaFoldDB" id="A0A835GXD8"/>
<dbReference type="OrthoDB" id="507451at2759"/>
<dbReference type="PRINTS" id="PR00385">
    <property type="entry name" value="P450"/>
</dbReference>
<dbReference type="GO" id="GO:0005506">
    <property type="term" value="F:iron ion binding"/>
    <property type="evidence" value="ECO:0007669"/>
    <property type="project" value="InterPro"/>
</dbReference>
<evidence type="ECO:0000256" key="6">
    <source>
        <dbReference type="ARBA" id="ARBA00022989"/>
    </source>
</evidence>
<accession>A0A835GXD8</accession>
<evidence type="ECO:0000256" key="4">
    <source>
        <dbReference type="ARBA" id="ARBA00022692"/>
    </source>
</evidence>
<name>A0A835GXD8_9MAGN</name>
<evidence type="ECO:0000256" key="9">
    <source>
        <dbReference type="ARBA" id="ARBA00023136"/>
    </source>
</evidence>
<organism evidence="10 11">
    <name type="scientific">Coptis chinensis</name>
    <dbReference type="NCBI Taxonomy" id="261450"/>
    <lineage>
        <taxon>Eukaryota</taxon>
        <taxon>Viridiplantae</taxon>
        <taxon>Streptophyta</taxon>
        <taxon>Embryophyta</taxon>
        <taxon>Tracheophyta</taxon>
        <taxon>Spermatophyta</taxon>
        <taxon>Magnoliopsida</taxon>
        <taxon>Ranunculales</taxon>
        <taxon>Ranunculaceae</taxon>
        <taxon>Coptidoideae</taxon>
        <taxon>Coptis</taxon>
    </lineage>
</organism>
<evidence type="ECO:0000256" key="3">
    <source>
        <dbReference type="ARBA" id="ARBA00022617"/>
    </source>
</evidence>
<evidence type="ECO:0000256" key="7">
    <source>
        <dbReference type="ARBA" id="ARBA00023002"/>
    </source>
</evidence>
<evidence type="ECO:0000256" key="8">
    <source>
        <dbReference type="ARBA" id="ARBA00023004"/>
    </source>
</evidence>